<feature type="compositionally biased region" description="Basic and acidic residues" evidence="1">
    <location>
        <begin position="178"/>
        <end position="189"/>
    </location>
</feature>
<feature type="compositionally biased region" description="Pro residues" evidence="1">
    <location>
        <begin position="272"/>
        <end position="283"/>
    </location>
</feature>
<dbReference type="AlphaFoldDB" id="A0A0D2LZV1"/>
<gene>
    <name evidence="2" type="ORF">HYPSUDRAFT_219472</name>
</gene>
<proteinExistence type="predicted"/>
<feature type="region of interest" description="Disordered" evidence="1">
    <location>
        <begin position="173"/>
        <end position="211"/>
    </location>
</feature>
<dbReference type="Proteomes" id="UP000054270">
    <property type="component" value="Unassembled WGS sequence"/>
</dbReference>
<evidence type="ECO:0000313" key="3">
    <source>
        <dbReference type="Proteomes" id="UP000054270"/>
    </source>
</evidence>
<accession>A0A0D2LZV1</accession>
<dbReference type="EMBL" id="KN817621">
    <property type="protein sequence ID" value="KJA16463.1"/>
    <property type="molecule type" value="Genomic_DNA"/>
</dbReference>
<evidence type="ECO:0000313" key="2">
    <source>
        <dbReference type="EMBL" id="KJA16463.1"/>
    </source>
</evidence>
<sequence>MHYLSRNFLKMMPTKILFNVGTKLSSSYKLFLPRGTLSRPESLPKRLNAIQVFRDAMEKVLPQVEEDFNGPNKWTVVINQPCLHKSNNSPKNRRRIRQWMSMETRKRKTSDSHYTAYGYLAATSSTSQSKKGGTVFSNRWWMHVDAAKRVDYGPHPLRGKMWRKKISDGEITPLADDGAAHRGWSRDGTGRGSTGLSLTEGRRATPCPGRRFTVSSPLLRATGARACLAPRRPRGAAPTALWRMHAVSFACRAPRSSTHRIPRTHARTARAGPPPRRACAPAPVPQTAPWCPIPRGGWISNGAALLQPRRRRTLRACVRACVPAVARPGLPLLAALPHTRPALRWGRRRVQAP</sequence>
<feature type="compositionally biased region" description="Basic residues" evidence="1">
    <location>
        <begin position="257"/>
        <end position="268"/>
    </location>
</feature>
<organism evidence="2 3">
    <name type="scientific">Hypholoma sublateritium (strain FD-334 SS-4)</name>
    <dbReference type="NCBI Taxonomy" id="945553"/>
    <lineage>
        <taxon>Eukaryota</taxon>
        <taxon>Fungi</taxon>
        <taxon>Dikarya</taxon>
        <taxon>Basidiomycota</taxon>
        <taxon>Agaricomycotina</taxon>
        <taxon>Agaricomycetes</taxon>
        <taxon>Agaricomycetidae</taxon>
        <taxon>Agaricales</taxon>
        <taxon>Agaricineae</taxon>
        <taxon>Strophariaceae</taxon>
        <taxon>Hypholoma</taxon>
    </lineage>
</organism>
<reference evidence="3" key="1">
    <citation type="submission" date="2014-04" db="EMBL/GenBank/DDBJ databases">
        <title>Evolutionary Origins and Diversification of the Mycorrhizal Mutualists.</title>
        <authorList>
            <consortium name="DOE Joint Genome Institute"/>
            <consortium name="Mycorrhizal Genomics Consortium"/>
            <person name="Kohler A."/>
            <person name="Kuo A."/>
            <person name="Nagy L.G."/>
            <person name="Floudas D."/>
            <person name="Copeland A."/>
            <person name="Barry K.W."/>
            <person name="Cichocki N."/>
            <person name="Veneault-Fourrey C."/>
            <person name="LaButti K."/>
            <person name="Lindquist E.A."/>
            <person name="Lipzen A."/>
            <person name="Lundell T."/>
            <person name="Morin E."/>
            <person name="Murat C."/>
            <person name="Riley R."/>
            <person name="Ohm R."/>
            <person name="Sun H."/>
            <person name="Tunlid A."/>
            <person name="Henrissat B."/>
            <person name="Grigoriev I.V."/>
            <person name="Hibbett D.S."/>
            <person name="Martin F."/>
        </authorList>
    </citation>
    <scope>NUCLEOTIDE SEQUENCE [LARGE SCALE GENOMIC DNA]</scope>
    <source>
        <strain evidence="3">FD-334 SS-4</strain>
    </source>
</reference>
<keyword evidence="3" id="KW-1185">Reference proteome</keyword>
<evidence type="ECO:0000256" key="1">
    <source>
        <dbReference type="SAM" id="MobiDB-lite"/>
    </source>
</evidence>
<protein>
    <submittedName>
        <fullName evidence="2">Uncharacterized protein</fullName>
    </submittedName>
</protein>
<name>A0A0D2LZV1_HYPSF</name>
<feature type="region of interest" description="Disordered" evidence="1">
    <location>
        <begin position="255"/>
        <end position="283"/>
    </location>
</feature>